<sequence>MKLEYKRRAIYTVLSEVISEQDLLDTMWHWQNTYSEKSHFELNHFLSDCKNISEIASNRSWLYRKIIALLITEEKELKQDPLPLMLAYKEDKLSVNNDISNNRENWSEIFTTVMIELFSKLRSDTERSVSRYVTQHAIKLDLPQSLVHSLHVWTDKKETIDAHEADRAQLQKLLNLTYIALCEYIGPIKADLSLSNAIKEASFVHNRSELDARLLL</sequence>
<dbReference type="KEGG" id="oai:OLEAN_C31180"/>
<dbReference type="AlphaFoldDB" id="R4YUZ2"/>
<reference evidence="1 2" key="1">
    <citation type="journal article" date="2013" name="Nat. Commun.">
        <title>Genome sequence and functional genomic analysis of the oil-degrading bacterium Oleispira antarctica.</title>
        <authorList>
            <person name="Kube M."/>
            <person name="Chernikova T.N."/>
            <person name="Al-Ramahi Y."/>
            <person name="Beloqui A."/>
            <person name="Lopez-Cortez N."/>
            <person name="Guazzaroni M.E."/>
            <person name="Heipieper H.J."/>
            <person name="Klages S."/>
            <person name="Kotsyurbenko O.R."/>
            <person name="Langer I."/>
            <person name="Nechitaylo T.Y."/>
            <person name="Lunsdorf H."/>
            <person name="Fernandez M."/>
            <person name="Juarez S."/>
            <person name="Ciordia S."/>
            <person name="Singer A."/>
            <person name="Kagan O."/>
            <person name="Egorova O."/>
            <person name="Petit P.A."/>
            <person name="Stogios P."/>
            <person name="Kim Y."/>
            <person name="Tchigvintsev A."/>
            <person name="Flick R."/>
            <person name="Denaro R."/>
            <person name="Genovese M."/>
            <person name="Albar J.P."/>
            <person name="Reva O.N."/>
            <person name="Martinez-Gomariz M."/>
            <person name="Tran H."/>
            <person name="Ferrer M."/>
            <person name="Savchenko A."/>
            <person name="Yakunin A.F."/>
            <person name="Yakimov M.M."/>
            <person name="Golyshina O.V."/>
            <person name="Reinhardt R."/>
            <person name="Golyshin P.N."/>
        </authorList>
    </citation>
    <scope>NUCLEOTIDE SEQUENCE [LARGE SCALE GENOMIC DNA]</scope>
</reference>
<accession>R4YUZ2</accession>
<dbReference type="OrthoDB" id="6657308at2"/>
<keyword evidence="2" id="KW-1185">Reference proteome</keyword>
<name>R4YUZ2_OLEAN</name>
<proteinExistence type="predicted"/>
<gene>
    <name evidence="1" type="ORF">OLEAN_C31180</name>
</gene>
<evidence type="ECO:0000313" key="2">
    <source>
        <dbReference type="Proteomes" id="UP000032749"/>
    </source>
</evidence>
<dbReference type="HOGENOM" id="CLU_1287977_0_0_6"/>
<organism evidence="1 2">
    <name type="scientific">Oleispira antarctica RB-8</name>
    <dbReference type="NCBI Taxonomy" id="698738"/>
    <lineage>
        <taxon>Bacteria</taxon>
        <taxon>Pseudomonadati</taxon>
        <taxon>Pseudomonadota</taxon>
        <taxon>Gammaproteobacteria</taxon>
        <taxon>Oceanospirillales</taxon>
        <taxon>Oceanospirillaceae</taxon>
        <taxon>Oleispira</taxon>
    </lineage>
</organism>
<evidence type="ECO:0000313" key="1">
    <source>
        <dbReference type="EMBL" id="CCK77294.1"/>
    </source>
</evidence>
<dbReference type="Proteomes" id="UP000032749">
    <property type="component" value="Chromosome"/>
</dbReference>
<protein>
    <submittedName>
        <fullName evidence="1">Uncharacterized protein</fullName>
    </submittedName>
</protein>
<dbReference type="EMBL" id="FO203512">
    <property type="protein sequence ID" value="CCK77294.1"/>
    <property type="molecule type" value="Genomic_DNA"/>
</dbReference>